<dbReference type="InterPro" id="IPR009050">
    <property type="entry name" value="Globin-like_sf"/>
</dbReference>
<comment type="caution">
    <text evidence="5">The sequence shown here is derived from an EMBL/GenBank/DDBJ whole genome shotgun (WGS) entry which is preliminary data.</text>
</comment>
<dbReference type="SUPFAM" id="SSF46458">
    <property type="entry name" value="Globin-like"/>
    <property type="match status" value="2"/>
</dbReference>
<keyword evidence="1" id="KW-0813">Transport</keyword>
<proteinExistence type="predicted"/>
<evidence type="ECO:0000313" key="5">
    <source>
        <dbReference type="EMBL" id="KAF4735338.1"/>
    </source>
</evidence>
<feature type="non-terminal residue" evidence="5">
    <location>
        <position position="1"/>
    </location>
</feature>
<evidence type="ECO:0000256" key="2">
    <source>
        <dbReference type="ARBA" id="ARBA00022617"/>
    </source>
</evidence>
<dbReference type="Pfam" id="PF01152">
    <property type="entry name" value="Bac_globin"/>
    <property type="match status" value="1"/>
</dbReference>
<evidence type="ECO:0000313" key="6">
    <source>
        <dbReference type="Proteomes" id="UP000574390"/>
    </source>
</evidence>
<dbReference type="AlphaFoldDB" id="A0A7J6SQX6"/>
<dbReference type="GO" id="GO:0019825">
    <property type="term" value="F:oxygen binding"/>
    <property type="evidence" value="ECO:0007669"/>
    <property type="project" value="InterPro"/>
</dbReference>
<dbReference type="InterPro" id="IPR001486">
    <property type="entry name" value="Hemoglobin_trunc"/>
</dbReference>
<dbReference type="EMBL" id="JABANM010012842">
    <property type="protein sequence ID" value="KAF4735338.1"/>
    <property type="molecule type" value="Genomic_DNA"/>
</dbReference>
<gene>
    <name evidence="5" type="ORF">FOZ62_012710</name>
</gene>
<dbReference type="Gene3D" id="1.10.490.10">
    <property type="entry name" value="Globins"/>
    <property type="match status" value="2"/>
</dbReference>
<reference evidence="5 6" key="1">
    <citation type="submission" date="2020-04" db="EMBL/GenBank/DDBJ databases">
        <title>Perkinsus olseni comparative genomics.</title>
        <authorList>
            <person name="Bogema D.R."/>
        </authorList>
    </citation>
    <scope>NUCLEOTIDE SEQUENCE [LARGE SCALE GENOMIC DNA]</scope>
    <source>
        <strain evidence="5">ATCC PRA-205</strain>
    </source>
</reference>
<keyword evidence="2" id="KW-0349">Heme</keyword>
<keyword evidence="3" id="KW-0479">Metal-binding</keyword>
<dbReference type="GO" id="GO:0020037">
    <property type="term" value="F:heme binding"/>
    <property type="evidence" value="ECO:0007669"/>
    <property type="project" value="InterPro"/>
</dbReference>
<accession>A0A7J6SQX6</accession>
<dbReference type="Proteomes" id="UP000574390">
    <property type="component" value="Unassembled WGS sequence"/>
</dbReference>
<organism evidence="5 6">
    <name type="scientific">Perkinsus olseni</name>
    <name type="common">Perkinsus atlanticus</name>
    <dbReference type="NCBI Taxonomy" id="32597"/>
    <lineage>
        <taxon>Eukaryota</taxon>
        <taxon>Sar</taxon>
        <taxon>Alveolata</taxon>
        <taxon>Perkinsozoa</taxon>
        <taxon>Perkinsea</taxon>
        <taxon>Perkinsida</taxon>
        <taxon>Perkinsidae</taxon>
        <taxon>Perkinsus</taxon>
    </lineage>
</organism>
<protein>
    <submittedName>
        <fullName evidence="5">Uncharacterized protein</fullName>
    </submittedName>
</protein>
<evidence type="ECO:0000256" key="1">
    <source>
        <dbReference type="ARBA" id="ARBA00022448"/>
    </source>
</evidence>
<name>A0A7J6SQX6_PEROL</name>
<keyword evidence="4" id="KW-0408">Iron</keyword>
<sequence>IFFKELFGSTTHYTGRDLPSIHSLIQISDFHFDSFLDCAKVALDKMGMDPDTIDDCVVLMESVRRSVVNKELMQHDVKKAMELANKKPLYDRLGGEYTITKLMDSAYDKALVDDRLRFFFEKNKAKVASVKKKMAQFVSALTGGPTGYDASDLKPAHYAMNISNFHFDTMLGLLAITLLEDLKVDKALAREFMALLQPVRADITTGYTVRSEMARKSVEKGLDHLYERMGGKEGILKLLDSL</sequence>
<dbReference type="InterPro" id="IPR012292">
    <property type="entry name" value="Globin/Proto"/>
</dbReference>
<dbReference type="GO" id="GO:0046872">
    <property type="term" value="F:metal ion binding"/>
    <property type="evidence" value="ECO:0007669"/>
    <property type="project" value="UniProtKB-KW"/>
</dbReference>
<evidence type="ECO:0000256" key="4">
    <source>
        <dbReference type="ARBA" id="ARBA00023004"/>
    </source>
</evidence>
<dbReference type="CDD" id="cd00454">
    <property type="entry name" value="TrHb1_N"/>
    <property type="match status" value="1"/>
</dbReference>
<evidence type="ECO:0000256" key="3">
    <source>
        <dbReference type="ARBA" id="ARBA00022723"/>
    </source>
</evidence>
<feature type="non-terminal residue" evidence="5">
    <location>
        <position position="242"/>
    </location>
</feature>